<reference evidence="1" key="1">
    <citation type="journal article" date="2020" name="mSystems">
        <title>Genome- and Community-Level Interaction Insights into Carbon Utilization and Element Cycling Functions of Hydrothermarchaeota in Hydrothermal Sediment.</title>
        <authorList>
            <person name="Zhou Z."/>
            <person name="Liu Y."/>
            <person name="Xu W."/>
            <person name="Pan J."/>
            <person name="Luo Z.H."/>
            <person name="Li M."/>
        </authorList>
    </citation>
    <scope>NUCLEOTIDE SEQUENCE [LARGE SCALE GENOMIC DNA]</scope>
    <source>
        <strain evidence="2">SpSt-1125</strain>
        <strain evidence="1">SpSt-25</strain>
    </source>
</reference>
<dbReference type="EMBL" id="DSKP01000005">
    <property type="protein sequence ID" value="HEB48194.1"/>
    <property type="molecule type" value="Genomic_DNA"/>
</dbReference>
<name>A0A7C1PL68_THEPE</name>
<dbReference type="EMBL" id="DRZM01000140">
    <property type="protein sequence ID" value="HHP05020.1"/>
    <property type="molecule type" value="Genomic_DNA"/>
</dbReference>
<evidence type="ECO:0008006" key="3">
    <source>
        <dbReference type="Google" id="ProtNLM"/>
    </source>
</evidence>
<sequence>MSKPLVEIEELSAESIAKLLLSLGTEKIAVFSEDWELLFAHPTEEDGSSLRGIAASLSIFLDESSPWLFLRREERAVVLLRVGKALVVVEGNIKPSDADLVVLLGKLLVE</sequence>
<accession>A0A7C1PL68</accession>
<evidence type="ECO:0000313" key="2">
    <source>
        <dbReference type="EMBL" id="HHP05020.1"/>
    </source>
</evidence>
<comment type="caution">
    <text evidence="1">The sequence shown here is derived from an EMBL/GenBank/DDBJ whole genome shotgun (WGS) entry which is preliminary data.</text>
</comment>
<protein>
    <recommendedName>
        <fullName evidence="3">Roadblock/LAMTOR2 domain-containing protein</fullName>
    </recommendedName>
</protein>
<evidence type="ECO:0000313" key="1">
    <source>
        <dbReference type="EMBL" id="HEB48194.1"/>
    </source>
</evidence>
<proteinExistence type="predicted"/>
<dbReference type="AlphaFoldDB" id="A0A7C1PL68"/>
<gene>
    <name evidence="2" type="ORF">ENM88_04635</name>
    <name evidence="1" type="ORF">ENP77_00105</name>
</gene>
<organism evidence="1">
    <name type="scientific">Thermofilum pendens</name>
    <dbReference type="NCBI Taxonomy" id="2269"/>
    <lineage>
        <taxon>Archaea</taxon>
        <taxon>Thermoproteota</taxon>
        <taxon>Thermoprotei</taxon>
        <taxon>Thermofilales</taxon>
        <taxon>Thermofilaceae</taxon>
        <taxon>Thermofilum</taxon>
    </lineage>
</organism>